<keyword evidence="8" id="KW-1185">Reference proteome</keyword>
<dbReference type="KEGG" id="ttz:FHG85_00175"/>
<comment type="similarity">
    <text evidence="2">Belongs to the alkylbase DNA glycosidase AlkA family.</text>
</comment>
<evidence type="ECO:0000256" key="4">
    <source>
        <dbReference type="ARBA" id="ARBA00022763"/>
    </source>
</evidence>
<dbReference type="GO" id="GO:0006307">
    <property type="term" value="P:DNA alkylation repair"/>
    <property type="evidence" value="ECO:0007669"/>
    <property type="project" value="TreeGrafter"/>
</dbReference>
<comment type="catalytic activity">
    <reaction evidence="1">
        <text>Hydrolysis of alkylated DNA, releasing 3-methyladenine, 3-methylguanine, 7-methylguanine and 7-methyladenine.</text>
        <dbReference type="EC" id="3.2.2.21"/>
    </reaction>
</comment>
<evidence type="ECO:0000313" key="7">
    <source>
        <dbReference type="EMBL" id="QKG78747.1"/>
    </source>
</evidence>
<evidence type="ECO:0000256" key="3">
    <source>
        <dbReference type="ARBA" id="ARBA00012000"/>
    </source>
</evidence>
<accession>A0A7D3XCZ5</accession>
<dbReference type="PANTHER" id="PTHR43003">
    <property type="entry name" value="DNA-3-METHYLADENINE GLYCOSYLASE"/>
    <property type="match status" value="1"/>
</dbReference>
<evidence type="ECO:0000256" key="5">
    <source>
        <dbReference type="ARBA" id="ARBA00023204"/>
    </source>
</evidence>
<gene>
    <name evidence="7" type="ORF">FHG85_00175</name>
</gene>
<dbReference type="EC" id="3.2.2.21" evidence="3"/>
<proteinExistence type="inferred from homology"/>
<dbReference type="InterPro" id="IPR011257">
    <property type="entry name" value="DNA_glycosylase"/>
</dbReference>
<dbReference type="InterPro" id="IPR051912">
    <property type="entry name" value="Alkylbase_DNA_Glycosylase/TA"/>
</dbReference>
<dbReference type="SMART" id="SM00478">
    <property type="entry name" value="ENDO3c"/>
    <property type="match status" value="1"/>
</dbReference>
<feature type="domain" description="HhH-GPD" evidence="6">
    <location>
        <begin position="44"/>
        <end position="200"/>
    </location>
</feature>
<sequence>MMLEVEIKKALGKDDVMSRLIDKYEVKPLPITSDIYIDMLENIVSQQLSGRVAKVIYERFLDVFPDRYPSPDLLVGKDEKVLREVGLSNSKVRYVKSMAQFALVNDLSTDRIKKMTDVEVINLLTQVKGVGVWTAQMLLIFSLGREDVFPVDDLAIKKGMVELYDLQSKGKMLTNELHEIASAWKPYRTWGTRLIWAYMNDKKKNATRL</sequence>
<dbReference type="GO" id="GO:0032131">
    <property type="term" value="F:alkylated DNA binding"/>
    <property type="evidence" value="ECO:0007669"/>
    <property type="project" value="TreeGrafter"/>
</dbReference>
<dbReference type="PANTHER" id="PTHR43003:SF5">
    <property type="entry name" value="DNA-3-METHYLADENINE GLYCOSYLASE"/>
    <property type="match status" value="1"/>
</dbReference>
<dbReference type="EMBL" id="CP041345">
    <property type="protein sequence ID" value="QKG78747.1"/>
    <property type="molecule type" value="Genomic_DNA"/>
</dbReference>
<protein>
    <recommendedName>
        <fullName evidence="3">DNA-3-methyladenine glycosylase II</fullName>
        <ecNumber evidence="3">3.2.2.21</ecNumber>
    </recommendedName>
</protein>
<dbReference type="Gene3D" id="1.10.1670.40">
    <property type="match status" value="1"/>
</dbReference>
<dbReference type="GO" id="GO:0032993">
    <property type="term" value="C:protein-DNA complex"/>
    <property type="evidence" value="ECO:0007669"/>
    <property type="project" value="TreeGrafter"/>
</dbReference>
<dbReference type="Gene3D" id="1.10.340.30">
    <property type="entry name" value="Hypothetical protein, domain 2"/>
    <property type="match status" value="1"/>
</dbReference>
<dbReference type="GO" id="GO:0008725">
    <property type="term" value="F:DNA-3-methyladenine glycosylase activity"/>
    <property type="evidence" value="ECO:0007669"/>
    <property type="project" value="TreeGrafter"/>
</dbReference>
<keyword evidence="5" id="KW-0234">DNA repair</keyword>
<dbReference type="FunFam" id="1.10.340.30:FF:000004">
    <property type="entry name" value="DNA-3-methyladenine glycosylase II"/>
    <property type="match status" value="1"/>
</dbReference>
<dbReference type="GO" id="GO:0006285">
    <property type="term" value="P:base-excision repair, AP site formation"/>
    <property type="evidence" value="ECO:0007669"/>
    <property type="project" value="TreeGrafter"/>
</dbReference>
<keyword evidence="4" id="KW-0227">DNA damage</keyword>
<dbReference type="SUPFAM" id="SSF48150">
    <property type="entry name" value="DNA-glycosylase"/>
    <property type="match status" value="1"/>
</dbReference>
<evidence type="ECO:0000256" key="2">
    <source>
        <dbReference type="ARBA" id="ARBA00010817"/>
    </source>
</evidence>
<dbReference type="InterPro" id="IPR003265">
    <property type="entry name" value="HhH-GPD_domain"/>
</dbReference>
<evidence type="ECO:0000259" key="6">
    <source>
        <dbReference type="SMART" id="SM00478"/>
    </source>
</evidence>
<name>A0A7D3XCZ5_9BACT</name>
<dbReference type="CDD" id="cd00056">
    <property type="entry name" value="ENDO3c"/>
    <property type="match status" value="1"/>
</dbReference>
<dbReference type="Proteomes" id="UP000500961">
    <property type="component" value="Chromosome"/>
</dbReference>
<dbReference type="AlphaFoldDB" id="A0A7D3XCZ5"/>
<dbReference type="InterPro" id="IPR000035">
    <property type="entry name" value="Alkylbase_DNA_glycsylse_CS"/>
</dbReference>
<organism evidence="7 8">
    <name type="scientific">Tenuifilum thalassicum</name>
    <dbReference type="NCBI Taxonomy" id="2590900"/>
    <lineage>
        <taxon>Bacteria</taxon>
        <taxon>Pseudomonadati</taxon>
        <taxon>Bacteroidota</taxon>
        <taxon>Bacteroidia</taxon>
        <taxon>Bacteroidales</taxon>
        <taxon>Tenuifilaceae</taxon>
        <taxon>Tenuifilum</taxon>
    </lineage>
</organism>
<reference evidence="7 8" key="1">
    <citation type="submission" date="2019-07" db="EMBL/GenBank/DDBJ databases">
        <title>Thalassofilum flectens gen. nov., sp. nov., a novel moderate thermophilic anaerobe from a shallow sea hot spring in Kunashir Island (Russia), representing a new family in the order Bacteroidales, and proposal of Thalassofilacea fam. nov.</title>
        <authorList>
            <person name="Kochetkova T.V."/>
            <person name="Podosokorskaya O.A."/>
            <person name="Novikov A."/>
            <person name="Elcheninov A.G."/>
            <person name="Toshchakov S.V."/>
            <person name="Kublanov I.V."/>
        </authorList>
    </citation>
    <scope>NUCLEOTIDE SEQUENCE [LARGE SCALE GENOMIC DNA]</scope>
    <source>
        <strain evidence="7 8">38-H</strain>
    </source>
</reference>
<evidence type="ECO:0000313" key="8">
    <source>
        <dbReference type="Proteomes" id="UP000500961"/>
    </source>
</evidence>
<dbReference type="Pfam" id="PF00730">
    <property type="entry name" value="HhH-GPD"/>
    <property type="match status" value="1"/>
</dbReference>
<dbReference type="GO" id="GO:0043916">
    <property type="term" value="F:DNA-7-methylguanine glycosylase activity"/>
    <property type="evidence" value="ECO:0007669"/>
    <property type="project" value="TreeGrafter"/>
</dbReference>
<evidence type="ECO:0000256" key="1">
    <source>
        <dbReference type="ARBA" id="ARBA00000086"/>
    </source>
</evidence>
<dbReference type="PROSITE" id="PS00516">
    <property type="entry name" value="ALKYLBASE_DNA_GLYCOS"/>
    <property type="match status" value="1"/>
</dbReference>